<evidence type="ECO:0000259" key="3">
    <source>
        <dbReference type="SMART" id="SM00181"/>
    </source>
</evidence>
<evidence type="ECO:0000256" key="2">
    <source>
        <dbReference type="SAM" id="SignalP"/>
    </source>
</evidence>
<keyword evidence="1" id="KW-0812">Transmembrane</keyword>
<feature type="domain" description="EGF-like" evidence="3">
    <location>
        <begin position="93"/>
        <end position="125"/>
    </location>
</feature>
<keyword evidence="2" id="KW-0732">Signal</keyword>
<name>A0A921ZBH2_MANSE</name>
<evidence type="ECO:0000313" key="4">
    <source>
        <dbReference type="EMBL" id="KAG6454465.1"/>
    </source>
</evidence>
<keyword evidence="1" id="KW-0472">Membrane</keyword>
<feature type="transmembrane region" description="Helical" evidence="1">
    <location>
        <begin position="326"/>
        <end position="349"/>
    </location>
</feature>
<feature type="domain" description="EGF-like" evidence="3">
    <location>
        <begin position="181"/>
        <end position="215"/>
    </location>
</feature>
<gene>
    <name evidence="4" type="ORF">O3G_MSEX008711</name>
</gene>
<keyword evidence="1" id="KW-1133">Transmembrane helix</keyword>
<dbReference type="Gene3D" id="2.10.25.10">
    <property type="entry name" value="Laminin"/>
    <property type="match status" value="3"/>
</dbReference>
<dbReference type="InterPro" id="IPR053255">
    <property type="entry name" value="EGF-like_domain"/>
</dbReference>
<dbReference type="EMBL" id="JH668467">
    <property type="protein sequence ID" value="KAG6454465.1"/>
    <property type="molecule type" value="Genomic_DNA"/>
</dbReference>
<evidence type="ECO:0000256" key="1">
    <source>
        <dbReference type="SAM" id="Phobius"/>
    </source>
</evidence>
<protein>
    <recommendedName>
        <fullName evidence="3">EGF-like domain-containing protein</fullName>
    </recommendedName>
</protein>
<accession>A0A921ZBH2</accession>
<proteinExistence type="predicted"/>
<dbReference type="EMBL" id="JH668467">
    <property type="protein sequence ID" value="KAG6454464.1"/>
    <property type="molecule type" value="Genomic_DNA"/>
</dbReference>
<feature type="domain" description="EGF-like" evidence="3">
    <location>
        <begin position="142"/>
        <end position="173"/>
    </location>
</feature>
<feature type="chain" id="PRO_5038324478" description="EGF-like domain-containing protein" evidence="2">
    <location>
        <begin position="28"/>
        <end position="351"/>
    </location>
</feature>
<dbReference type="PANTHER" id="PTHR24047:SF32">
    <property type="entry name" value="FI01909P-RELATED"/>
    <property type="match status" value="1"/>
</dbReference>
<dbReference type="SMART" id="SM00181">
    <property type="entry name" value="EGF"/>
    <property type="match status" value="4"/>
</dbReference>
<evidence type="ECO:0000313" key="5">
    <source>
        <dbReference type="Proteomes" id="UP000791440"/>
    </source>
</evidence>
<dbReference type="AlphaFoldDB" id="A0A921ZBH2"/>
<comment type="caution">
    <text evidence="4">The sequence shown here is derived from an EMBL/GenBank/DDBJ whole genome shotgun (WGS) entry which is preliminary data.</text>
</comment>
<keyword evidence="5" id="KW-1185">Reference proteome</keyword>
<dbReference type="InterPro" id="IPR000742">
    <property type="entry name" value="EGF"/>
</dbReference>
<reference evidence="4" key="1">
    <citation type="journal article" date="2016" name="Insect Biochem. Mol. Biol.">
        <title>Multifaceted biological insights from a draft genome sequence of the tobacco hornworm moth, Manduca sexta.</title>
        <authorList>
            <person name="Kanost M.R."/>
            <person name="Arrese E.L."/>
            <person name="Cao X."/>
            <person name="Chen Y.R."/>
            <person name="Chellapilla S."/>
            <person name="Goldsmith M.R."/>
            <person name="Grosse-Wilde E."/>
            <person name="Heckel D.G."/>
            <person name="Herndon N."/>
            <person name="Jiang H."/>
            <person name="Papanicolaou A."/>
            <person name="Qu J."/>
            <person name="Soulages J.L."/>
            <person name="Vogel H."/>
            <person name="Walters J."/>
            <person name="Waterhouse R.M."/>
            <person name="Ahn S.J."/>
            <person name="Almeida F.C."/>
            <person name="An C."/>
            <person name="Aqrawi P."/>
            <person name="Bretschneider A."/>
            <person name="Bryant W.B."/>
            <person name="Bucks S."/>
            <person name="Chao H."/>
            <person name="Chevignon G."/>
            <person name="Christen J.M."/>
            <person name="Clarke D.F."/>
            <person name="Dittmer N.T."/>
            <person name="Ferguson L.C.F."/>
            <person name="Garavelou S."/>
            <person name="Gordon K.H.J."/>
            <person name="Gunaratna R.T."/>
            <person name="Han Y."/>
            <person name="Hauser F."/>
            <person name="He Y."/>
            <person name="Heidel-Fischer H."/>
            <person name="Hirsh A."/>
            <person name="Hu Y."/>
            <person name="Jiang H."/>
            <person name="Kalra D."/>
            <person name="Klinner C."/>
            <person name="Konig C."/>
            <person name="Kovar C."/>
            <person name="Kroll A.R."/>
            <person name="Kuwar S.S."/>
            <person name="Lee S.L."/>
            <person name="Lehman R."/>
            <person name="Li K."/>
            <person name="Li Z."/>
            <person name="Liang H."/>
            <person name="Lovelace S."/>
            <person name="Lu Z."/>
            <person name="Mansfield J.H."/>
            <person name="McCulloch K.J."/>
            <person name="Mathew T."/>
            <person name="Morton B."/>
            <person name="Muzny D.M."/>
            <person name="Neunemann D."/>
            <person name="Ongeri F."/>
            <person name="Pauchet Y."/>
            <person name="Pu L.L."/>
            <person name="Pyrousis I."/>
            <person name="Rao X.J."/>
            <person name="Redding A."/>
            <person name="Roesel C."/>
            <person name="Sanchez-Gracia A."/>
            <person name="Schaack S."/>
            <person name="Shukla A."/>
            <person name="Tetreau G."/>
            <person name="Wang Y."/>
            <person name="Xiong G.H."/>
            <person name="Traut W."/>
            <person name="Walsh T.K."/>
            <person name="Worley K.C."/>
            <person name="Wu D."/>
            <person name="Wu W."/>
            <person name="Wu Y.Q."/>
            <person name="Zhang X."/>
            <person name="Zou Z."/>
            <person name="Zucker H."/>
            <person name="Briscoe A.D."/>
            <person name="Burmester T."/>
            <person name="Clem R.J."/>
            <person name="Feyereisen R."/>
            <person name="Grimmelikhuijzen C.J.P."/>
            <person name="Hamodrakas S.J."/>
            <person name="Hansson B.S."/>
            <person name="Huguet E."/>
            <person name="Jermiin L.S."/>
            <person name="Lan Q."/>
            <person name="Lehman H.K."/>
            <person name="Lorenzen M."/>
            <person name="Merzendorfer H."/>
            <person name="Michalopoulos I."/>
            <person name="Morton D.B."/>
            <person name="Muthukrishnan S."/>
            <person name="Oakeshott J.G."/>
            <person name="Palmer W."/>
            <person name="Park Y."/>
            <person name="Passarelli A.L."/>
            <person name="Rozas J."/>
            <person name="Schwartz L.M."/>
            <person name="Smith W."/>
            <person name="Southgate A."/>
            <person name="Vilcinskas A."/>
            <person name="Vogt R."/>
            <person name="Wang P."/>
            <person name="Werren J."/>
            <person name="Yu X.Q."/>
            <person name="Zhou J.J."/>
            <person name="Brown S.J."/>
            <person name="Scherer S.E."/>
            <person name="Richards S."/>
            <person name="Blissard G.W."/>
        </authorList>
    </citation>
    <scope>NUCLEOTIDE SEQUENCE</scope>
</reference>
<organism evidence="4 5">
    <name type="scientific">Manduca sexta</name>
    <name type="common">Tobacco hawkmoth</name>
    <name type="synonym">Tobacco hornworm</name>
    <dbReference type="NCBI Taxonomy" id="7130"/>
    <lineage>
        <taxon>Eukaryota</taxon>
        <taxon>Metazoa</taxon>
        <taxon>Ecdysozoa</taxon>
        <taxon>Arthropoda</taxon>
        <taxon>Hexapoda</taxon>
        <taxon>Insecta</taxon>
        <taxon>Pterygota</taxon>
        <taxon>Neoptera</taxon>
        <taxon>Endopterygota</taxon>
        <taxon>Lepidoptera</taxon>
        <taxon>Glossata</taxon>
        <taxon>Ditrysia</taxon>
        <taxon>Bombycoidea</taxon>
        <taxon>Sphingidae</taxon>
        <taxon>Sphinginae</taxon>
        <taxon>Sphingini</taxon>
        <taxon>Manduca</taxon>
    </lineage>
</organism>
<reference evidence="4" key="2">
    <citation type="submission" date="2020-12" db="EMBL/GenBank/DDBJ databases">
        <authorList>
            <person name="Kanost M."/>
        </authorList>
    </citation>
    <scope>NUCLEOTIDE SEQUENCE</scope>
</reference>
<dbReference type="PANTHER" id="PTHR24047">
    <property type="entry name" value="FI01909P-RELATED"/>
    <property type="match status" value="1"/>
</dbReference>
<feature type="domain" description="EGF-like" evidence="3">
    <location>
        <begin position="217"/>
        <end position="250"/>
    </location>
</feature>
<dbReference type="Proteomes" id="UP000791440">
    <property type="component" value="Unassembled WGS sequence"/>
</dbReference>
<sequence length="351" mass="39448">MNVLCIMSGHAINSCVLVLVLLTGVRSQVCTRLVKSQRPITTSYLNMQNVYGAVIKPLQENVPFTQTVNECCPGYVKKDQSSNPSRDNCIRPHCEKTCINGRCSTQNECECYEPYEKHPTHNTCVYKCNPGHKRVNDVCVPHCSKPCRSGRCVAPDKCSCDHGWILNESGDCIERDLDPIICYPPCGNGSCHFLNRCTCWDGYISNINNNNPRCVPSCRNCQGFCVAPGRCECPELFERKYLTADNQDCDCSEDCDTKCFKTACVLTTTTSTAIPQTIKAIDPPNELDNTGISEIYVVVERISKPDNSSVEPITIVKYYNMSQDPWLIIFIITTIIMVALIILVFWEYLRK</sequence>
<feature type="signal peptide" evidence="2">
    <location>
        <begin position="1"/>
        <end position="27"/>
    </location>
</feature>